<evidence type="ECO:0008006" key="2">
    <source>
        <dbReference type="Google" id="ProtNLM"/>
    </source>
</evidence>
<reference evidence="1" key="1">
    <citation type="submission" date="2018-05" db="EMBL/GenBank/DDBJ databases">
        <authorList>
            <person name="Lanie J.A."/>
            <person name="Ng W.-L."/>
            <person name="Kazmierczak K.M."/>
            <person name="Andrzejewski T.M."/>
            <person name="Davidsen T.M."/>
            <person name="Wayne K.J."/>
            <person name="Tettelin H."/>
            <person name="Glass J.I."/>
            <person name="Rusch D."/>
            <person name="Podicherti R."/>
            <person name="Tsui H.-C.T."/>
            <person name="Winkler M.E."/>
        </authorList>
    </citation>
    <scope>NUCLEOTIDE SEQUENCE</scope>
</reference>
<sequence>MSEFSLSEINERISKQSKFVDSLKKSIGEVIVGQNELVDKILIGLLAN</sequence>
<protein>
    <recommendedName>
        <fullName evidence="2">ATPase AAA-3 domain-containing protein</fullName>
    </recommendedName>
</protein>
<dbReference type="EMBL" id="UINC01025867">
    <property type="protein sequence ID" value="SVB02267.1"/>
    <property type="molecule type" value="Genomic_DNA"/>
</dbReference>
<dbReference type="AlphaFoldDB" id="A0A382AMP8"/>
<feature type="non-terminal residue" evidence="1">
    <location>
        <position position="48"/>
    </location>
</feature>
<name>A0A382AMP8_9ZZZZ</name>
<proteinExistence type="predicted"/>
<gene>
    <name evidence="1" type="ORF">METZ01_LOCUS155121</name>
</gene>
<organism evidence="1">
    <name type="scientific">marine metagenome</name>
    <dbReference type="NCBI Taxonomy" id="408172"/>
    <lineage>
        <taxon>unclassified sequences</taxon>
        <taxon>metagenomes</taxon>
        <taxon>ecological metagenomes</taxon>
    </lineage>
</organism>
<evidence type="ECO:0000313" key="1">
    <source>
        <dbReference type="EMBL" id="SVB02267.1"/>
    </source>
</evidence>
<accession>A0A382AMP8</accession>